<accession>A0ABQ5ISF5</accession>
<proteinExistence type="predicted"/>
<dbReference type="Proteomes" id="UP001151760">
    <property type="component" value="Unassembled WGS sequence"/>
</dbReference>
<name>A0ABQ5ISF5_9ASTR</name>
<dbReference type="EMBL" id="BQNB010021128">
    <property type="protein sequence ID" value="GJU03177.1"/>
    <property type="molecule type" value="Genomic_DNA"/>
</dbReference>
<evidence type="ECO:0000313" key="3">
    <source>
        <dbReference type="Proteomes" id="UP001151760"/>
    </source>
</evidence>
<dbReference type="InterPro" id="IPR054722">
    <property type="entry name" value="PolX-like_BBD"/>
</dbReference>
<evidence type="ECO:0000313" key="2">
    <source>
        <dbReference type="EMBL" id="GJU03177.1"/>
    </source>
</evidence>
<comment type="caution">
    <text evidence="2">The sequence shown here is derived from an EMBL/GenBank/DDBJ whole genome shotgun (WGS) entry which is preliminary data.</text>
</comment>
<reference evidence="2" key="2">
    <citation type="submission" date="2022-01" db="EMBL/GenBank/DDBJ databases">
        <authorList>
            <person name="Yamashiro T."/>
            <person name="Shiraishi A."/>
            <person name="Satake H."/>
            <person name="Nakayama K."/>
        </authorList>
    </citation>
    <scope>NUCLEOTIDE SEQUENCE</scope>
</reference>
<reference evidence="2" key="1">
    <citation type="journal article" date="2022" name="Int. J. Mol. Sci.">
        <title>Draft Genome of Tanacetum Coccineum: Genomic Comparison of Closely Related Tanacetum-Family Plants.</title>
        <authorList>
            <person name="Yamashiro T."/>
            <person name="Shiraishi A."/>
            <person name="Nakayama K."/>
            <person name="Satake H."/>
        </authorList>
    </citation>
    <scope>NUCLEOTIDE SEQUENCE</scope>
</reference>
<sequence>MPLSRSQKVIIGLLLFSKHNDSLKKLQILNNFSQQSRGNDEQCCESTHNLSGNWNSYKRCSSCFLNWSNTSKRKSKGKGSQKGRRTAGYHERNLLMCLMRSPPAGSKPGWIVEMIGKEKLSKADLEGPAFMITLDLKEISFPSLWIGKKSGAKEYDSSDRAAVMLGIEEANQNYSLIWNKTYENWDASDFPFRKRKITIPNEDDENKNEVHKFSDANNRKLTEEDKRRSGKGLYQGLMREGQKIRRIYSKSWKGFVEHPSETKVFHNEDGNPARANIQQALGSYERSHKGVKASANSDIVYFFTTAQYGDPLQDDIFQLIIFIVDSRCTKHMTGNLTLLCNFVEKYLGTVRFGNDQFAPILGYGDLVQGNITINMVDYVEGLNHNLFSVGQFCDADLEVAFWKSTCFVRDL</sequence>
<dbReference type="Pfam" id="PF22936">
    <property type="entry name" value="Pol_BBD"/>
    <property type="match status" value="1"/>
</dbReference>
<gene>
    <name evidence="2" type="ORF">Tco_1113515</name>
</gene>
<evidence type="ECO:0000259" key="1">
    <source>
        <dbReference type="Pfam" id="PF22936"/>
    </source>
</evidence>
<protein>
    <recommendedName>
        <fullName evidence="1">Retrovirus-related Pol polyprotein from transposon TNT 1-94-like beta-barrel domain-containing protein</fullName>
    </recommendedName>
</protein>
<keyword evidence="3" id="KW-1185">Reference proteome</keyword>
<feature type="domain" description="Retrovirus-related Pol polyprotein from transposon TNT 1-94-like beta-barrel" evidence="1">
    <location>
        <begin position="322"/>
        <end position="394"/>
    </location>
</feature>
<organism evidence="2 3">
    <name type="scientific">Tanacetum coccineum</name>
    <dbReference type="NCBI Taxonomy" id="301880"/>
    <lineage>
        <taxon>Eukaryota</taxon>
        <taxon>Viridiplantae</taxon>
        <taxon>Streptophyta</taxon>
        <taxon>Embryophyta</taxon>
        <taxon>Tracheophyta</taxon>
        <taxon>Spermatophyta</taxon>
        <taxon>Magnoliopsida</taxon>
        <taxon>eudicotyledons</taxon>
        <taxon>Gunneridae</taxon>
        <taxon>Pentapetalae</taxon>
        <taxon>asterids</taxon>
        <taxon>campanulids</taxon>
        <taxon>Asterales</taxon>
        <taxon>Asteraceae</taxon>
        <taxon>Asteroideae</taxon>
        <taxon>Anthemideae</taxon>
        <taxon>Anthemidinae</taxon>
        <taxon>Tanacetum</taxon>
    </lineage>
</organism>